<feature type="region of interest" description="Disordered" evidence="2">
    <location>
        <begin position="131"/>
        <end position="160"/>
    </location>
</feature>
<feature type="region of interest" description="Disordered" evidence="2">
    <location>
        <begin position="187"/>
        <end position="236"/>
    </location>
</feature>
<dbReference type="GO" id="GO:0016592">
    <property type="term" value="C:mediator complex"/>
    <property type="evidence" value="ECO:0007669"/>
    <property type="project" value="InterPro"/>
</dbReference>
<accession>A0A9P4HRL9</accession>
<evidence type="ECO:0000313" key="3">
    <source>
        <dbReference type="EMBL" id="KAF2085166.1"/>
    </source>
</evidence>
<comment type="similarity">
    <text evidence="1">Belongs to the Mediator complex subunit 8 family.</text>
</comment>
<sequence length="249" mass="26930">MSMTAIPARPRLNEDVKNLETILQRVSTLSTAITALYQTHASQFEPGRDLQLAPWPTMQHQTTIVEKRLSSLLEAVDEHQPLLNAAHVHPTGAFNSRNPMHENILLQLIRKKLQPEVEDWVHEGVAAGEKLEVSGASQNGGGATGGGGDMDVDGDESSAGLSAAQYEELWDWAGPAGNAIARQIIEGAGEDEEDEDEDDEEGEDEDEDEEMEDAGAKDKGKAAVVSGPPKKPMMPLEQILRFASTGIQT</sequence>
<reference evidence="3" key="1">
    <citation type="journal article" date="2020" name="Stud. Mycol.">
        <title>101 Dothideomycetes genomes: a test case for predicting lifestyles and emergence of pathogens.</title>
        <authorList>
            <person name="Haridas S."/>
            <person name="Albert R."/>
            <person name="Binder M."/>
            <person name="Bloem J."/>
            <person name="Labutti K."/>
            <person name="Salamov A."/>
            <person name="Andreopoulos B."/>
            <person name="Baker S."/>
            <person name="Barry K."/>
            <person name="Bills G."/>
            <person name="Bluhm B."/>
            <person name="Cannon C."/>
            <person name="Castanera R."/>
            <person name="Culley D."/>
            <person name="Daum C."/>
            <person name="Ezra D."/>
            <person name="Gonzalez J."/>
            <person name="Henrissat B."/>
            <person name="Kuo A."/>
            <person name="Liang C."/>
            <person name="Lipzen A."/>
            <person name="Lutzoni F."/>
            <person name="Magnuson J."/>
            <person name="Mondo S."/>
            <person name="Nolan M."/>
            <person name="Ohm R."/>
            <person name="Pangilinan J."/>
            <person name="Park H.-J."/>
            <person name="Ramirez L."/>
            <person name="Alfaro M."/>
            <person name="Sun H."/>
            <person name="Tritt A."/>
            <person name="Yoshinaga Y."/>
            <person name="Zwiers L.-H."/>
            <person name="Turgeon B."/>
            <person name="Goodwin S."/>
            <person name="Spatafora J."/>
            <person name="Crous P."/>
            <person name="Grigoriev I."/>
        </authorList>
    </citation>
    <scope>NUCLEOTIDE SEQUENCE</scope>
    <source>
        <strain evidence="3">CBS 121410</strain>
    </source>
</reference>
<evidence type="ECO:0000313" key="4">
    <source>
        <dbReference type="Proteomes" id="UP000799776"/>
    </source>
</evidence>
<keyword evidence="1" id="KW-0010">Activator</keyword>
<name>A0A9P4HRL9_9PEZI</name>
<comment type="subcellular location">
    <subcellularLocation>
        <location evidence="1">Nucleus</location>
    </subcellularLocation>
</comment>
<dbReference type="Proteomes" id="UP000799776">
    <property type="component" value="Unassembled WGS sequence"/>
</dbReference>
<keyword evidence="1" id="KW-0804">Transcription</keyword>
<keyword evidence="1" id="KW-0805">Transcription regulation</keyword>
<dbReference type="Gene3D" id="6.10.250.2610">
    <property type="match status" value="1"/>
</dbReference>
<dbReference type="Gene3D" id="1.20.58.1710">
    <property type="match status" value="1"/>
</dbReference>
<evidence type="ECO:0000256" key="2">
    <source>
        <dbReference type="SAM" id="MobiDB-lite"/>
    </source>
</evidence>
<organism evidence="3 4">
    <name type="scientific">Saccharata proteae CBS 121410</name>
    <dbReference type="NCBI Taxonomy" id="1314787"/>
    <lineage>
        <taxon>Eukaryota</taxon>
        <taxon>Fungi</taxon>
        <taxon>Dikarya</taxon>
        <taxon>Ascomycota</taxon>
        <taxon>Pezizomycotina</taxon>
        <taxon>Dothideomycetes</taxon>
        <taxon>Dothideomycetes incertae sedis</taxon>
        <taxon>Botryosphaeriales</taxon>
        <taxon>Saccharataceae</taxon>
        <taxon>Saccharata</taxon>
    </lineage>
</organism>
<gene>
    <name evidence="1" type="primary">MED8</name>
    <name evidence="3" type="ORF">K490DRAFT_68053</name>
</gene>
<dbReference type="GO" id="GO:0003712">
    <property type="term" value="F:transcription coregulator activity"/>
    <property type="evidence" value="ECO:0007669"/>
    <property type="project" value="InterPro"/>
</dbReference>
<comment type="function">
    <text evidence="1">Component of the Mediator complex, a coactivator involved in the regulated transcription of nearly all RNA polymerase II-dependent genes. Mediator functions as a bridge to convey information from gene-specific regulatory proteins to the basal RNA polymerase II transcription machinery. Mediator is recruited to promoters by direct interactions with regulatory proteins and serves as a scaffold for the assembly of a functional preinitiation complex with RNA polymerase II and the general transcription factors.</text>
</comment>
<dbReference type="GO" id="GO:0006357">
    <property type="term" value="P:regulation of transcription by RNA polymerase II"/>
    <property type="evidence" value="ECO:0007669"/>
    <property type="project" value="InterPro"/>
</dbReference>
<protein>
    <recommendedName>
        <fullName evidence="1">Mediator of RNA polymerase II transcription subunit 8</fullName>
    </recommendedName>
    <alternativeName>
        <fullName evidence="1">Mediator complex subunit 8</fullName>
    </alternativeName>
</protein>
<dbReference type="InterPro" id="IPR019364">
    <property type="entry name" value="Mediatior_Med8_fun/met"/>
</dbReference>
<dbReference type="AlphaFoldDB" id="A0A9P4HRL9"/>
<feature type="compositionally biased region" description="Gly residues" evidence="2">
    <location>
        <begin position="138"/>
        <end position="149"/>
    </location>
</feature>
<dbReference type="Pfam" id="PF10232">
    <property type="entry name" value="Med8"/>
    <property type="match status" value="1"/>
</dbReference>
<dbReference type="EMBL" id="ML978733">
    <property type="protein sequence ID" value="KAF2085166.1"/>
    <property type="molecule type" value="Genomic_DNA"/>
</dbReference>
<comment type="caution">
    <text evidence="3">The sequence shown here is derived from an EMBL/GenBank/DDBJ whole genome shotgun (WGS) entry which is preliminary data.</text>
</comment>
<comment type="subunit">
    <text evidence="1">Component of the Mediator complex.</text>
</comment>
<dbReference type="OrthoDB" id="5329317at2759"/>
<evidence type="ECO:0000256" key="1">
    <source>
        <dbReference type="RuleBase" id="RU364144"/>
    </source>
</evidence>
<keyword evidence="4" id="KW-1185">Reference proteome</keyword>
<feature type="compositionally biased region" description="Acidic residues" evidence="2">
    <location>
        <begin position="188"/>
        <end position="213"/>
    </location>
</feature>
<proteinExistence type="inferred from homology"/>
<keyword evidence="1" id="KW-0539">Nucleus</keyword>